<evidence type="ECO:0000256" key="2">
    <source>
        <dbReference type="ARBA" id="ARBA00022491"/>
    </source>
</evidence>
<dbReference type="GO" id="GO:0070822">
    <property type="term" value="C:Sin3-type complex"/>
    <property type="evidence" value="ECO:0000318"/>
    <property type="project" value="GO_Central"/>
</dbReference>
<dbReference type="FunCoup" id="B3S670">
    <property type="interactions" value="1859"/>
</dbReference>
<dbReference type="PANTHER" id="PTHR21964">
    <property type="entry name" value="BREAST CANCER METASTASIS-SUPPRESSOR 1"/>
    <property type="match status" value="1"/>
</dbReference>
<dbReference type="AlphaFoldDB" id="B3S670"/>
<dbReference type="GeneID" id="6757067"/>
<keyword evidence="4" id="KW-0804">Transcription</keyword>
<dbReference type="CTD" id="6757067"/>
<dbReference type="InParanoid" id="B3S670"/>
<keyword evidence="2" id="KW-0678">Repressor</keyword>
<accession>B3S670</accession>
<evidence type="ECO:0000256" key="3">
    <source>
        <dbReference type="ARBA" id="ARBA00023015"/>
    </source>
</evidence>
<dbReference type="eggNOG" id="KOG4466">
    <property type="taxonomic scope" value="Eukaryota"/>
</dbReference>
<sequence length="263" mass="30666">MGDRIYPEDVEGSDSYAYESDEDLVLTKHSSNSSDTEDASETDQAKMEEDFAELKEIMYKEKLKSLKEELQQIRDGVHPEYLKRLRELERMRDERTFFAIFTAFLVEIDANVAMIEKEHQQEREHSLADHENLIKELKDSILSDLQDKKRTVDAERQVMEITGNSGMLNKTYVIYCLLTSISEQEILDDLKLLQKSKPINSKAEARIEDGKLFYEKRWYHRGQHVYIEGKDTARISGILSSIGHNELINKLTIIPIFYTYESV</sequence>
<protein>
    <recommendedName>
        <fullName evidence="9">Sin3 histone deacetylase corepressor complex component SDS3</fullName>
    </recommendedName>
</protein>
<evidence type="ECO:0000256" key="6">
    <source>
        <dbReference type="SAM" id="MobiDB-lite"/>
    </source>
</evidence>
<proteinExistence type="predicted"/>
<dbReference type="OMA" id="VICQCSA"/>
<comment type="subcellular location">
    <subcellularLocation>
        <location evidence="1">Nucleus</location>
    </subcellularLocation>
</comment>
<feature type="region of interest" description="Disordered" evidence="6">
    <location>
        <begin position="21"/>
        <end position="45"/>
    </location>
</feature>
<evidence type="ECO:0000313" key="8">
    <source>
        <dbReference type="Proteomes" id="UP000009022"/>
    </source>
</evidence>
<evidence type="ECO:0000256" key="1">
    <source>
        <dbReference type="ARBA" id="ARBA00004123"/>
    </source>
</evidence>
<dbReference type="Pfam" id="PF08598">
    <property type="entry name" value="Sds3"/>
    <property type="match status" value="1"/>
</dbReference>
<dbReference type="EMBL" id="DS985252">
    <property type="protein sequence ID" value="EDV21706.1"/>
    <property type="molecule type" value="Genomic_DNA"/>
</dbReference>
<evidence type="ECO:0000256" key="5">
    <source>
        <dbReference type="ARBA" id="ARBA00023242"/>
    </source>
</evidence>
<keyword evidence="8" id="KW-1185">Reference proteome</keyword>
<reference evidence="7 8" key="1">
    <citation type="journal article" date="2008" name="Nature">
        <title>The Trichoplax genome and the nature of placozoans.</title>
        <authorList>
            <person name="Srivastava M."/>
            <person name="Begovic E."/>
            <person name="Chapman J."/>
            <person name="Putnam N.H."/>
            <person name="Hellsten U."/>
            <person name="Kawashima T."/>
            <person name="Kuo A."/>
            <person name="Mitros T."/>
            <person name="Salamov A."/>
            <person name="Carpenter M.L."/>
            <person name="Signorovitch A.Y."/>
            <person name="Moreno M.A."/>
            <person name="Kamm K."/>
            <person name="Grimwood J."/>
            <person name="Schmutz J."/>
            <person name="Shapiro H."/>
            <person name="Grigoriev I.V."/>
            <person name="Buss L.W."/>
            <person name="Schierwater B."/>
            <person name="Dellaporta S.L."/>
            <person name="Rokhsar D.S."/>
        </authorList>
    </citation>
    <scope>NUCLEOTIDE SEQUENCE [LARGE SCALE GENOMIC DNA]</scope>
    <source>
        <strain evidence="7 8">Grell-BS-1999</strain>
    </source>
</reference>
<dbReference type="RefSeq" id="XP_002115854.1">
    <property type="nucleotide sequence ID" value="XM_002115818.1"/>
</dbReference>
<evidence type="ECO:0000256" key="4">
    <source>
        <dbReference type="ARBA" id="ARBA00023163"/>
    </source>
</evidence>
<dbReference type="GO" id="GO:0042826">
    <property type="term" value="F:histone deacetylase binding"/>
    <property type="evidence" value="ECO:0000318"/>
    <property type="project" value="GO_Central"/>
</dbReference>
<dbReference type="PhylomeDB" id="B3S670"/>
<keyword evidence="3" id="KW-0805">Transcription regulation</keyword>
<dbReference type="STRING" id="10228.B3S670"/>
<dbReference type="SMART" id="SM01401">
    <property type="entry name" value="Sds3"/>
    <property type="match status" value="1"/>
</dbReference>
<evidence type="ECO:0008006" key="9">
    <source>
        <dbReference type="Google" id="ProtNLM"/>
    </source>
</evidence>
<dbReference type="Proteomes" id="UP000009022">
    <property type="component" value="Unassembled WGS sequence"/>
</dbReference>
<gene>
    <name evidence="7" type="ORF">TRIADDRAFT_59699</name>
</gene>
<keyword evidence="5" id="KW-0539">Nucleus</keyword>
<dbReference type="HOGENOM" id="CLU_050862_0_0_1"/>
<evidence type="ECO:0000313" key="7">
    <source>
        <dbReference type="EMBL" id="EDV21706.1"/>
    </source>
</evidence>
<organism evidence="7 8">
    <name type="scientific">Trichoplax adhaerens</name>
    <name type="common">Trichoplax reptans</name>
    <dbReference type="NCBI Taxonomy" id="10228"/>
    <lineage>
        <taxon>Eukaryota</taxon>
        <taxon>Metazoa</taxon>
        <taxon>Placozoa</taxon>
        <taxon>Uniplacotomia</taxon>
        <taxon>Trichoplacea</taxon>
        <taxon>Trichoplacidae</taxon>
        <taxon>Trichoplax</taxon>
    </lineage>
</organism>
<name>B3S670_TRIAD</name>
<dbReference type="KEGG" id="tad:TRIADDRAFT_59699"/>
<dbReference type="GO" id="GO:0000122">
    <property type="term" value="P:negative regulation of transcription by RNA polymerase II"/>
    <property type="evidence" value="ECO:0000318"/>
    <property type="project" value="GO_Central"/>
</dbReference>
<dbReference type="InterPro" id="IPR013907">
    <property type="entry name" value="Sds3"/>
</dbReference>
<dbReference type="OrthoDB" id="70376at2759"/>